<evidence type="ECO:0000313" key="2">
    <source>
        <dbReference type="EMBL" id="ERN08064.1"/>
    </source>
</evidence>
<dbReference type="Proteomes" id="UP000017836">
    <property type="component" value="Unassembled WGS sequence"/>
</dbReference>
<organism evidence="2 3">
    <name type="scientific">Amborella trichopoda</name>
    <dbReference type="NCBI Taxonomy" id="13333"/>
    <lineage>
        <taxon>Eukaryota</taxon>
        <taxon>Viridiplantae</taxon>
        <taxon>Streptophyta</taxon>
        <taxon>Embryophyta</taxon>
        <taxon>Tracheophyta</taxon>
        <taxon>Spermatophyta</taxon>
        <taxon>Magnoliopsida</taxon>
        <taxon>Amborellales</taxon>
        <taxon>Amborellaceae</taxon>
        <taxon>Amborella</taxon>
    </lineage>
</organism>
<dbReference type="AlphaFoldDB" id="W1PK03"/>
<evidence type="ECO:0000313" key="3">
    <source>
        <dbReference type="Proteomes" id="UP000017836"/>
    </source>
</evidence>
<dbReference type="EMBL" id="KI393609">
    <property type="protein sequence ID" value="ERN08064.1"/>
    <property type="molecule type" value="Genomic_DNA"/>
</dbReference>
<dbReference type="HOGENOM" id="CLU_1951664_0_0_1"/>
<gene>
    <name evidence="2" type="ORF">AMTR_s00012p00263970</name>
</gene>
<feature type="signal peptide" evidence="1">
    <location>
        <begin position="1"/>
        <end position="27"/>
    </location>
</feature>
<keyword evidence="1" id="KW-0732">Signal</keyword>
<proteinExistence type="predicted"/>
<sequence length="129" mass="14000">MTILCSLSCSVIIAFFVAALSIHAAEASSGNSTNTVGVRVFLDPQNVARADVDVDVGPLVWDSRFTEFARSYDNVEEIVALTHSEGPGHWEKICFGGSGRKWNITDIHCGLVGDSEAILRSQPQCMQRT</sequence>
<name>W1PK03_AMBTC</name>
<evidence type="ECO:0000256" key="1">
    <source>
        <dbReference type="SAM" id="SignalP"/>
    </source>
</evidence>
<reference evidence="3" key="1">
    <citation type="journal article" date="2013" name="Science">
        <title>The Amborella genome and the evolution of flowering plants.</title>
        <authorList>
            <consortium name="Amborella Genome Project"/>
        </authorList>
    </citation>
    <scope>NUCLEOTIDE SEQUENCE [LARGE SCALE GENOMIC DNA]</scope>
</reference>
<keyword evidence="3" id="KW-1185">Reference proteome</keyword>
<dbReference type="Gramene" id="ERN08064">
    <property type="protein sequence ID" value="ERN08064"/>
    <property type="gene ID" value="AMTR_s00012p00263970"/>
</dbReference>
<accession>W1PK03</accession>
<feature type="chain" id="PRO_5004807438" evidence="1">
    <location>
        <begin position="28"/>
        <end position="129"/>
    </location>
</feature>
<protein>
    <submittedName>
        <fullName evidence="2">Uncharacterized protein</fullName>
    </submittedName>
</protein>